<evidence type="ECO:0000313" key="3">
    <source>
        <dbReference type="RefSeq" id="XP_029020418.1"/>
    </source>
</evidence>
<dbReference type="SUPFAM" id="SSF48726">
    <property type="entry name" value="Immunoglobulin"/>
    <property type="match status" value="1"/>
</dbReference>
<dbReference type="KEGG" id="bspl:114863997"/>
<keyword evidence="2" id="KW-1185">Reference proteome</keyword>
<dbReference type="Proteomes" id="UP000515150">
    <property type="component" value="Chromosome 10"/>
</dbReference>
<dbReference type="OrthoDB" id="8446784at2759"/>
<dbReference type="InParanoid" id="A0A6P7NR06"/>
<keyword evidence="1" id="KW-0732">Signal</keyword>
<dbReference type="InterPro" id="IPR036179">
    <property type="entry name" value="Ig-like_dom_sf"/>
</dbReference>
<dbReference type="AlphaFoldDB" id="A0A6P7NR06"/>
<sequence>MMVLLLLGALVSVGLSEFVEKKYGATWIVDLPIETYSIEYGDLGSRVLWKRDDPSYSQDSRLQVTPTSFTIRQVTQRDSGLYVMKHKYNFELKRRTLTVKENEESYNLVSGEELRFSFDLEPNVCNIYFIPKTKFVDKSLETVIVRQGKLQTYLEKLNCSGFELLRPCGILMRDPQTSCEGYFEIRDGRSDKALVVKLKAIGTHKDPLYTAIAVTVGVVALIGCCCVKCCKCLGSSDENASEPAVTLQGYSYEPAAPGQPSQPLMPPYPVPAYTHSNPLVQNPPAVNAANAEVPAPADDATVLSPSDEPRFELKGMRFPLSLPLSSDSAYQDVYTSDKLNFK</sequence>
<dbReference type="RefSeq" id="XP_029020418.1">
    <property type="nucleotide sequence ID" value="XM_029164585.3"/>
</dbReference>
<dbReference type="GeneID" id="114863997"/>
<evidence type="ECO:0000313" key="2">
    <source>
        <dbReference type="Proteomes" id="UP000515150"/>
    </source>
</evidence>
<feature type="chain" id="PRO_5028461863" evidence="1">
    <location>
        <begin position="17"/>
        <end position="342"/>
    </location>
</feature>
<gene>
    <name evidence="3" type="primary">LOC114863997</name>
</gene>
<protein>
    <submittedName>
        <fullName evidence="3">Uncharacterized protein LOC114863997 isoform X1</fullName>
    </submittedName>
</protein>
<organism evidence="2 3">
    <name type="scientific">Betta splendens</name>
    <name type="common">Siamese fighting fish</name>
    <dbReference type="NCBI Taxonomy" id="158456"/>
    <lineage>
        <taxon>Eukaryota</taxon>
        <taxon>Metazoa</taxon>
        <taxon>Chordata</taxon>
        <taxon>Craniata</taxon>
        <taxon>Vertebrata</taxon>
        <taxon>Euteleostomi</taxon>
        <taxon>Actinopterygii</taxon>
        <taxon>Neopterygii</taxon>
        <taxon>Teleostei</taxon>
        <taxon>Neoteleostei</taxon>
        <taxon>Acanthomorphata</taxon>
        <taxon>Anabantaria</taxon>
        <taxon>Anabantiformes</taxon>
        <taxon>Anabantoidei</taxon>
        <taxon>Osphronemidae</taxon>
        <taxon>Betta</taxon>
    </lineage>
</organism>
<proteinExistence type="predicted"/>
<name>A0A6P7NR06_BETSP</name>
<accession>A0A6P7NR06</accession>
<reference evidence="3" key="1">
    <citation type="submission" date="2025-08" db="UniProtKB">
        <authorList>
            <consortium name="RefSeq"/>
        </authorList>
    </citation>
    <scope>IDENTIFICATION</scope>
</reference>
<evidence type="ECO:0000256" key="1">
    <source>
        <dbReference type="SAM" id="SignalP"/>
    </source>
</evidence>
<feature type="signal peptide" evidence="1">
    <location>
        <begin position="1"/>
        <end position="16"/>
    </location>
</feature>